<dbReference type="PROSITE" id="PS51257">
    <property type="entry name" value="PROKAR_LIPOPROTEIN"/>
    <property type="match status" value="1"/>
</dbReference>
<dbReference type="EMBL" id="VSSQ01028188">
    <property type="protein sequence ID" value="MPM77800.1"/>
    <property type="molecule type" value="Genomic_DNA"/>
</dbReference>
<name>A0A645CLB6_9ZZZZ</name>
<gene>
    <name evidence="1" type="ORF">SDC9_124808</name>
</gene>
<comment type="caution">
    <text evidence="1">The sequence shown here is derived from an EMBL/GenBank/DDBJ whole genome shotgun (WGS) entry which is preliminary data.</text>
</comment>
<sequence>MKRRILLVVMALILVVSMFAGCSAAKYKDGVYYAIGEPSNDWRDFVVVTVEKGKITDAYWGGVNTVPQGDKRVVSENGGYDMVAYGGAKSQWYEQAKACEDWLIKNQDPAKFDSLYSDAEGRTAALTTDTGASVSIHVKGFFTLVAQALASEPVPAGQYGETRVVTAMGEPSEQGWKDLAEFIVVNGTIVAANYDALYTKEYVAEGENANAQYFKVDGDTATAQSKDQLKEAYGMTAAGSALEWYQQAQLLEEYIVKNQTIFAVNADGYADGIAGVSVHAIGFYTLFNQAFGK</sequence>
<dbReference type="AlphaFoldDB" id="A0A645CLB6"/>
<reference evidence="1" key="1">
    <citation type="submission" date="2019-08" db="EMBL/GenBank/DDBJ databases">
        <authorList>
            <person name="Kucharzyk K."/>
            <person name="Murdoch R.W."/>
            <person name="Higgins S."/>
            <person name="Loffler F."/>
        </authorList>
    </citation>
    <scope>NUCLEOTIDE SEQUENCE</scope>
</reference>
<evidence type="ECO:0008006" key="2">
    <source>
        <dbReference type="Google" id="ProtNLM"/>
    </source>
</evidence>
<dbReference type="Gene3D" id="3.90.1010.20">
    <property type="match status" value="2"/>
</dbReference>
<organism evidence="1">
    <name type="scientific">bioreactor metagenome</name>
    <dbReference type="NCBI Taxonomy" id="1076179"/>
    <lineage>
        <taxon>unclassified sequences</taxon>
        <taxon>metagenomes</taxon>
        <taxon>ecological metagenomes</taxon>
    </lineage>
</organism>
<protein>
    <recommendedName>
        <fullName evidence="2">FMN-binding domain-containing protein</fullName>
    </recommendedName>
</protein>
<proteinExistence type="predicted"/>
<evidence type="ECO:0000313" key="1">
    <source>
        <dbReference type="EMBL" id="MPM77800.1"/>
    </source>
</evidence>
<accession>A0A645CLB6</accession>